<dbReference type="SMART" id="SM00248">
    <property type="entry name" value="ANK"/>
    <property type="match status" value="2"/>
</dbReference>
<evidence type="ECO:0000313" key="5">
    <source>
        <dbReference type="Proteomes" id="UP000596742"/>
    </source>
</evidence>
<protein>
    <submittedName>
        <fullName evidence="4">Uncharacterized protein</fullName>
    </submittedName>
</protein>
<sequence>MENESVLQQLNIGRQPLHIAASIGNTDTITNLVGRGSDVNCTDENGDTPLHLAVSRGHDHVAALLIALGANLEAENK</sequence>
<organism evidence="4 5">
    <name type="scientific">Mytilus galloprovincialis</name>
    <name type="common">Mediterranean mussel</name>
    <dbReference type="NCBI Taxonomy" id="29158"/>
    <lineage>
        <taxon>Eukaryota</taxon>
        <taxon>Metazoa</taxon>
        <taxon>Spiralia</taxon>
        <taxon>Lophotrochozoa</taxon>
        <taxon>Mollusca</taxon>
        <taxon>Bivalvia</taxon>
        <taxon>Autobranchia</taxon>
        <taxon>Pteriomorphia</taxon>
        <taxon>Mytilida</taxon>
        <taxon>Mytiloidea</taxon>
        <taxon>Mytilidae</taxon>
        <taxon>Mytilinae</taxon>
        <taxon>Mytilus</taxon>
    </lineage>
</organism>
<dbReference type="PANTHER" id="PTHR24171">
    <property type="entry name" value="ANKYRIN REPEAT DOMAIN-CONTAINING PROTEIN 39-RELATED"/>
    <property type="match status" value="1"/>
</dbReference>
<feature type="repeat" description="ANK" evidence="3">
    <location>
        <begin position="45"/>
        <end position="77"/>
    </location>
</feature>
<dbReference type="PROSITE" id="PS50088">
    <property type="entry name" value="ANK_REPEAT"/>
    <property type="match status" value="2"/>
</dbReference>
<dbReference type="InterPro" id="IPR036770">
    <property type="entry name" value="Ankyrin_rpt-contain_sf"/>
</dbReference>
<feature type="non-terminal residue" evidence="4">
    <location>
        <position position="1"/>
    </location>
</feature>
<comment type="caution">
    <text evidence="4">The sequence shown here is derived from an EMBL/GenBank/DDBJ whole genome shotgun (WGS) entry which is preliminary data.</text>
</comment>
<dbReference type="PRINTS" id="PR01415">
    <property type="entry name" value="ANKYRIN"/>
</dbReference>
<dbReference type="Proteomes" id="UP000596742">
    <property type="component" value="Unassembled WGS sequence"/>
</dbReference>
<dbReference type="InterPro" id="IPR002110">
    <property type="entry name" value="Ankyrin_rpt"/>
</dbReference>
<evidence type="ECO:0000256" key="1">
    <source>
        <dbReference type="ARBA" id="ARBA00022737"/>
    </source>
</evidence>
<dbReference type="Gene3D" id="1.25.40.20">
    <property type="entry name" value="Ankyrin repeat-containing domain"/>
    <property type="match status" value="1"/>
</dbReference>
<evidence type="ECO:0000313" key="4">
    <source>
        <dbReference type="EMBL" id="VDI31809.1"/>
    </source>
</evidence>
<keyword evidence="1" id="KW-0677">Repeat</keyword>
<dbReference type="PROSITE" id="PS50297">
    <property type="entry name" value="ANK_REP_REGION"/>
    <property type="match status" value="2"/>
</dbReference>
<keyword evidence="2 3" id="KW-0040">ANK repeat</keyword>
<accession>A0A8B6EC01</accession>
<dbReference type="Pfam" id="PF12796">
    <property type="entry name" value="Ank_2"/>
    <property type="match status" value="1"/>
</dbReference>
<proteinExistence type="predicted"/>
<reference evidence="4" key="1">
    <citation type="submission" date="2018-11" db="EMBL/GenBank/DDBJ databases">
        <authorList>
            <person name="Alioto T."/>
            <person name="Alioto T."/>
        </authorList>
    </citation>
    <scope>NUCLEOTIDE SEQUENCE</scope>
</reference>
<dbReference type="EMBL" id="UYJE01004844">
    <property type="protein sequence ID" value="VDI31809.1"/>
    <property type="molecule type" value="Genomic_DNA"/>
</dbReference>
<name>A0A8B6EC01_MYTGA</name>
<keyword evidence="5" id="KW-1185">Reference proteome</keyword>
<gene>
    <name evidence="4" type="ORF">MGAL_10B077065</name>
</gene>
<evidence type="ECO:0000256" key="3">
    <source>
        <dbReference type="PROSITE-ProRule" id="PRU00023"/>
    </source>
</evidence>
<dbReference type="SUPFAM" id="SSF48403">
    <property type="entry name" value="Ankyrin repeat"/>
    <property type="match status" value="1"/>
</dbReference>
<dbReference type="PANTHER" id="PTHR24171:SF9">
    <property type="entry name" value="ANKYRIN REPEAT DOMAIN-CONTAINING PROTEIN 39"/>
    <property type="match status" value="1"/>
</dbReference>
<feature type="repeat" description="ANK" evidence="3">
    <location>
        <begin position="12"/>
        <end position="44"/>
    </location>
</feature>
<dbReference type="AlphaFoldDB" id="A0A8B6EC01"/>
<evidence type="ECO:0000256" key="2">
    <source>
        <dbReference type="ARBA" id="ARBA00023043"/>
    </source>
</evidence>
<dbReference type="OrthoDB" id="5955452at2759"/>